<accession>A0A1R4HID2</accession>
<proteinExistence type="predicted"/>
<gene>
    <name evidence="1" type="ORF">CRENPOLYSF1_820015</name>
</gene>
<dbReference type="Proteomes" id="UP000195667">
    <property type="component" value="Unassembled WGS sequence"/>
</dbReference>
<reference evidence="2" key="1">
    <citation type="submission" date="2017-02" db="EMBL/GenBank/DDBJ databases">
        <authorList>
            <person name="Daims H."/>
        </authorList>
    </citation>
    <scope>NUCLEOTIDE SEQUENCE [LARGE SCALE GENOMIC DNA]</scope>
</reference>
<evidence type="ECO:0000313" key="2">
    <source>
        <dbReference type="Proteomes" id="UP000195667"/>
    </source>
</evidence>
<name>A0A1R4HID2_9GAMM</name>
<protein>
    <submittedName>
        <fullName evidence="1">Uncharacterized protein</fullName>
    </submittedName>
</protein>
<dbReference type="OrthoDB" id="3194831at2"/>
<sequence>MNTIVIPSSLTPENLIPFSLEFNNFQETSENCLDFRFLSHVEPFGMLFLSALIRQFVRKGKENFGRDFKLTAKNYSDHDYASWMGLFKSFGLNHGNEPGQASGNGTYIPLTRLVVSKIKTEAREEYVHHGEIVEQESLRIAGVLTRHSNCAVHETLTYAIREIIRNVVEHGEASHIWYAAQYWPTKNRVEISILDEGVGLFSSLNRNSKLRIRDNRHAVFSALQPGVSGVAKEKRKKSDGDWVNSGYGLFMTSSLCQFGGSFYICSGSDAIKLIGNESEFMSCNYDGVAIRMVLDTSRIKKLNETLRELLDKGQKIASELGNYDTELTASKMSRMLSRNI</sequence>
<dbReference type="InterPro" id="IPR036890">
    <property type="entry name" value="HATPase_C_sf"/>
</dbReference>
<dbReference type="EMBL" id="FUKI01000162">
    <property type="protein sequence ID" value="SJM95985.1"/>
    <property type="molecule type" value="Genomic_DNA"/>
</dbReference>
<dbReference type="AlphaFoldDB" id="A0A1R4HID2"/>
<dbReference type="Gene3D" id="3.30.565.10">
    <property type="entry name" value="Histidine kinase-like ATPase, C-terminal domain"/>
    <property type="match status" value="1"/>
</dbReference>
<organism evidence="1 2">
    <name type="scientific">Crenothrix polyspora</name>
    <dbReference type="NCBI Taxonomy" id="360316"/>
    <lineage>
        <taxon>Bacteria</taxon>
        <taxon>Pseudomonadati</taxon>
        <taxon>Pseudomonadota</taxon>
        <taxon>Gammaproteobacteria</taxon>
        <taxon>Methylococcales</taxon>
        <taxon>Crenotrichaceae</taxon>
        <taxon>Crenothrix</taxon>
    </lineage>
</organism>
<dbReference type="RefSeq" id="WP_087145020.1">
    <property type="nucleotide sequence ID" value="NZ_FUKI01000162.1"/>
</dbReference>
<evidence type="ECO:0000313" key="1">
    <source>
        <dbReference type="EMBL" id="SJM95985.1"/>
    </source>
</evidence>
<keyword evidence="2" id="KW-1185">Reference proteome</keyword>
<dbReference type="SUPFAM" id="SSF55874">
    <property type="entry name" value="ATPase domain of HSP90 chaperone/DNA topoisomerase II/histidine kinase"/>
    <property type="match status" value="1"/>
</dbReference>